<dbReference type="AlphaFoldDB" id="A0A9J5Y5S3"/>
<evidence type="ECO:0000313" key="1">
    <source>
        <dbReference type="EMBL" id="KAG5594564.1"/>
    </source>
</evidence>
<name>A0A9J5Y5S3_SOLCO</name>
<keyword evidence="2" id="KW-1185">Reference proteome</keyword>
<dbReference type="PANTHER" id="PTHR36361:SF1">
    <property type="entry name" value="PROTEIN APEM9"/>
    <property type="match status" value="1"/>
</dbReference>
<gene>
    <name evidence="1" type="ORF">H5410_035796</name>
</gene>
<organism evidence="1 2">
    <name type="scientific">Solanum commersonii</name>
    <name type="common">Commerson's wild potato</name>
    <name type="synonym">Commerson's nightshade</name>
    <dbReference type="NCBI Taxonomy" id="4109"/>
    <lineage>
        <taxon>Eukaryota</taxon>
        <taxon>Viridiplantae</taxon>
        <taxon>Streptophyta</taxon>
        <taxon>Embryophyta</taxon>
        <taxon>Tracheophyta</taxon>
        <taxon>Spermatophyta</taxon>
        <taxon>Magnoliopsida</taxon>
        <taxon>eudicotyledons</taxon>
        <taxon>Gunneridae</taxon>
        <taxon>Pentapetalae</taxon>
        <taxon>asterids</taxon>
        <taxon>lamiids</taxon>
        <taxon>Solanales</taxon>
        <taxon>Solanaceae</taxon>
        <taxon>Solanoideae</taxon>
        <taxon>Solaneae</taxon>
        <taxon>Solanum</taxon>
    </lineage>
</organism>
<comment type="caution">
    <text evidence="1">The sequence shown here is derived from an EMBL/GenBank/DDBJ whole genome shotgun (WGS) entry which is preliminary data.</text>
</comment>
<dbReference type="EMBL" id="JACXVP010000007">
    <property type="protein sequence ID" value="KAG5594564.1"/>
    <property type="molecule type" value="Genomic_DNA"/>
</dbReference>
<dbReference type="OrthoDB" id="1919407at2759"/>
<dbReference type="GO" id="GO:0015919">
    <property type="term" value="P:peroxisomal membrane transport"/>
    <property type="evidence" value="ECO:0007669"/>
    <property type="project" value="InterPro"/>
</dbReference>
<dbReference type="PANTHER" id="PTHR36361">
    <property type="entry name" value="PROTEIN APEM9"/>
    <property type="match status" value="1"/>
</dbReference>
<dbReference type="InterPro" id="IPR034571">
    <property type="entry name" value="APEM9"/>
</dbReference>
<proteinExistence type="predicted"/>
<protein>
    <submittedName>
        <fullName evidence="1">Uncharacterized protein</fullName>
    </submittedName>
</protein>
<reference evidence="1 2" key="1">
    <citation type="submission" date="2020-09" db="EMBL/GenBank/DDBJ databases">
        <title>De no assembly of potato wild relative species, Solanum commersonii.</title>
        <authorList>
            <person name="Cho K."/>
        </authorList>
    </citation>
    <scope>NUCLEOTIDE SEQUENCE [LARGE SCALE GENOMIC DNA]</scope>
    <source>
        <strain evidence="1">LZ3.2</strain>
        <tissue evidence="1">Leaf</tissue>
    </source>
</reference>
<dbReference type="Proteomes" id="UP000824120">
    <property type="component" value="Chromosome 7"/>
</dbReference>
<sequence>MAMEGASSFPTWEEIELSESYLVCCMFQEAATLSSSIIEQLIEKNGKTNEDNCELGDMLLSAAMILVQSYKELRRTSEILKQLKMLFGSVTAIPAQVFLTGYLISSTCYFPNNCTSSFSTDNHQCEFDVSQLGGLVR</sequence>
<evidence type="ECO:0000313" key="2">
    <source>
        <dbReference type="Proteomes" id="UP000824120"/>
    </source>
</evidence>
<accession>A0A9J5Y5S3</accession>